<feature type="compositionally biased region" description="Basic residues" evidence="1">
    <location>
        <begin position="832"/>
        <end position="841"/>
    </location>
</feature>
<feature type="compositionally biased region" description="Polar residues" evidence="1">
    <location>
        <begin position="633"/>
        <end position="642"/>
    </location>
</feature>
<name>A0A6G1HET8_9PEZI</name>
<feature type="compositionally biased region" description="Acidic residues" evidence="1">
    <location>
        <begin position="643"/>
        <end position="665"/>
    </location>
</feature>
<dbReference type="Proteomes" id="UP000800041">
    <property type="component" value="Unassembled WGS sequence"/>
</dbReference>
<feature type="compositionally biased region" description="Basic residues" evidence="1">
    <location>
        <begin position="1152"/>
        <end position="1162"/>
    </location>
</feature>
<feature type="compositionally biased region" description="Pro residues" evidence="1">
    <location>
        <begin position="1"/>
        <end position="17"/>
    </location>
</feature>
<accession>A0A6G1HET8</accession>
<dbReference type="OrthoDB" id="4207369at2759"/>
<feature type="compositionally biased region" description="Acidic residues" evidence="1">
    <location>
        <begin position="546"/>
        <end position="560"/>
    </location>
</feature>
<keyword evidence="3" id="KW-1185">Reference proteome</keyword>
<evidence type="ECO:0000313" key="2">
    <source>
        <dbReference type="EMBL" id="KAF1991756.1"/>
    </source>
</evidence>
<feature type="compositionally biased region" description="Acidic residues" evidence="1">
    <location>
        <begin position="690"/>
        <end position="701"/>
    </location>
</feature>
<feature type="compositionally biased region" description="Basic and acidic residues" evidence="1">
    <location>
        <begin position="190"/>
        <end position="217"/>
    </location>
</feature>
<feature type="region of interest" description="Disordered" evidence="1">
    <location>
        <begin position="807"/>
        <end position="868"/>
    </location>
</feature>
<reference evidence="2" key="1">
    <citation type="journal article" date="2020" name="Stud. Mycol.">
        <title>101 Dothideomycetes genomes: a test case for predicting lifestyles and emergence of pathogens.</title>
        <authorList>
            <person name="Haridas S."/>
            <person name="Albert R."/>
            <person name="Binder M."/>
            <person name="Bloem J."/>
            <person name="Labutti K."/>
            <person name="Salamov A."/>
            <person name="Andreopoulos B."/>
            <person name="Baker S."/>
            <person name="Barry K."/>
            <person name="Bills G."/>
            <person name="Bluhm B."/>
            <person name="Cannon C."/>
            <person name="Castanera R."/>
            <person name="Culley D."/>
            <person name="Daum C."/>
            <person name="Ezra D."/>
            <person name="Gonzalez J."/>
            <person name="Henrissat B."/>
            <person name="Kuo A."/>
            <person name="Liang C."/>
            <person name="Lipzen A."/>
            <person name="Lutzoni F."/>
            <person name="Magnuson J."/>
            <person name="Mondo S."/>
            <person name="Nolan M."/>
            <person name="Ohm R."/>
            <person name="Pangilinan J."/>
            <person name="Park H.-J."/>
            <person name="Ramirez L."/>
            <person name="Alfaro M."/>
            <person name="Sun H."/>
            <person name="Tritt A."/>
            <person name="Yoshinaga Y."/>
            <person name="Zwiers L.-H."/>
            <person name="Turgeon B."/>
            <person name="Goodwin S."/>
            <person name="Spatafora J."/>
            <person name="Crous P."/>
            <person name="Grigoriev I."/>
        </authorList>
    </citation>
    <scope>NUCLEOTIDE SEQUENCE</scope>
    <source>
        <strain evidence="2">CBS 113979</strain>
    </source>
</reference>
<feature type="compositionally biased region" description="Basic residues" evidence="1">
    <location>
        <begin position="130"/>
        <end position="145"/>
    </location>
</feature>
<dbReference type="EMBL" id="ML977138">
    <property type="protein sequence ID" value="KAF1991756.1"/>
    <property type="molecule type" value="Genomic_DNA"/>
</dbReference>
<organism evidence="2 3">
    <name type="scientific">Aulographum hederae CBS 113979</name>
    <dbReference type="NCBI Taxonomy" id="1176131"/>
    <lineage>
        <taxon>Eukaryota</taxon>
        <taxon>Fungi</taxon>
        <taxon>Dikarya</taxon>
        <taxon>Ascomycota</taxon>
        <taxon>Pezizomycotina</taxon>
        <taxon>Dothideomycetes</taxon>
        <taxon>Pleosporomycetidae</taxon>
        <taxon>Aulographales</taxon>
        <taxon>Aulographaceae</taxon>
    </lineage>
</organism>
<feature type="region of interest" description="Disordered" evidence="1">
    <location>
        <begin position="1"/>
        <end position="61"/>
    </location>
</feature>
<feature type="compositionally biased region" description="Polar residues" evidence="1">
    <location>
        <begin position="505"/>
        <end position="515"/>
    </location>
</feature>
<protein>
    <submittedName>
        <fullName evidence="2">Uncharacterized protein</fullName>
    </submittedName>
</protein>
<feature type="compositionally biased region" description="Polar residues" evidence="1">
    <location>
        <begin position="593"/>
        <end position="617"/>
    </location>
</feature>
<feature type="compositionally biased region" description="Polar residues" evidence="1">
    <location>
        <begin position="147"/>
        <end position="163"/>
    </location>
</feature>
<feature type="compositionally biased region" description="Polar residues" evidence="1">
    <location>
        <begin position="372"/>
        <end position="385"/>
    </location>
</feature>
<feature type="compositionally biased region" description="Low complexity" evidence="1">
    <location>
        <begin position="1097"/>
        <end position="1114"/>
    </location>
</feature>
<feature type="region of interest" description="Disordered" evidence="1">
    <location>
        <begin position="967"/>
        <end position="1032"/>
    </location>
</feature>
<feature type="region of interest" description="Disordered" evidence="1">
    <location>
        <begin position="505"/>
        <end position="702"/>
    </location>
</feature>
<feature type="compositionally biased region" description="Basic and acidic residues" evidence="1">
    <location>
        <begin position="969"/>
        <end position="986"/>
    </location>
</feature>
<sequence>MSPDPTSPPVSFPPPTEPAHDNFAGSWSPSKTAALSPSRLPISKPHRAWERKAEEPKVNDARYKRVWRRYELRREAGNQEGEGESHDEERAQIHRMAQKGNAASKRSVKRLRTGETVQLSQVEGKVRYKATKWDRRKSPRLHKRNVSIDQSTMNGSQRNQAEAATTYEDGMGSDDAELESLPASSNGMPSEEHGADTADEAEKSPALEQEHNVEAVGRRSHAAKIAGNVEQDSPISHIETKPESERLVDTTMKFSPTTKVDVLHLATPDLPASLHRDSDMTESAPYDNFGPSQPHNNIQEQCQTATTGMTPTESDGHNLEALYPKIVSESDELEQDERPQRHSASVVDQVLPSTKAGNLQCADDDATRNAQEDTQMSPVPSATENQTDRNSDEAAALRSPPSILITSPEQNHDSIATEPYFASDESRNATRTSPRKRRSPSKSPLRSIQKSPRRFPPKMAGRSSPSPNPSINPPMLFTAHVTEDLNMSEDEEMDNALNNIILSARSSPVKQQTPATKRAPQFDFTFSPVPMTSSKAADESLHSDDADSTMEMDEAVESDEPVVASSPSAGPRREATEEISNTMEVATPVKGSTVASLSEENNTAAEASSKMRPSTPTRPGILRRSSIPRPNQELLSMQQSFEVNEEPLADPEDVQEEELEAEPTEEGNVSIGHGEIPDSDSIPQSAPDSDVTETIEEEDPVEAQLVSEMHSSHFDLDTEILKDFLSRNEKKSRSNTIAKRTSLNHRRDSDAIRQALASPRKVLEDKDPNSPASPSKHYDAFDEPTLSLSSSFRAILFPEAATLANVKKQKASVYTDSKDEDGDEAISPPRPASRRSTRSTRSRIPSSNANASSGLPTPNKIPVVHRAGGTGEPVVLKRTEAQEMALLTRNNTRRNKMGSVNVRQMLSTVLMDQRPGPNLEGIELVEDATTTEAGSDEAAVGADVKQLGRLRWAETLCAYQEAAVVPAKASEERALRRPSAARDAETSKIPSAPTSAAGDASSSKKKTAAPTTTPRARKQRTLGASNGTPAKGLLAGAASLLPDAVVAEDVAGNGKSAISTSPAKAKPQQPAVAKERKSRIATPKAGASKLKLPVPQSSSTTSSALSAAASATALPSNDGKENRLGMASPPKKMVLPPSQKGMEAGLATASPRKGRGRGKKLV</sequence>
<feature type="region of interest" description="Disordered" evidence="1">
    <location>
        <begin position="727"/>
        <end position="782"/>
    </location>
</feature>
<feature type="region of interest" description="Disordered" evidence="1">
    <location>
        <begin position="1054"/>
        <end position="1162"/>
    </location>
</feature>
<feature type="region of interest" description="Disordered" evidence="1">
    <location>
        <begin position="275"/>
        <end position="298"/>
    </location>
</feature>
<feature type="region of interest" description="Disordered" evidence="1">
    <location>
        <begin position="130"/>
        <end position="242"/>
    </location>
</feature>
<gene>
    <name evidence="2" type="ORF">K402DRAFT_459017</name>
</gene>
<feature type="compositionally biased region" description="Low complexity" evidence="1">
    <location>
        <begin position="1062"/>
        <end position="1072"/>
    </location>
</feature>
<feature type="region of interest" description="Disordered" evidence="1">
    <location>
        <begin position="331"/>
        <end position="478"/>
    </location>
</feature>
<evidence type="ECO:0000256" key="1">
    <source>
        <dbReference type="SAM" id="MobiDB-lite"/>
    </source>
</evidence>
<feature type="compositionally biased region" description="Basic and acidic residues" evidence="1">
    <location>
        <begin position="536"/>
        <end position="545"/>
    </location>
</feature>
<proteinExistence type="predicted"/>
<feature type="compositionally biased region" description="Basic and acidic residues" evidence="1">
    <location>
        <begin position="47"/>
        <end position="61"/>
    </location>
</feature>
<dbReference type="AlphaFoldDB" id="A0A6G1HET8"/>
<feature type="compositionally biased region" description="Polar residues" evidence="1">
    <location>
        <begin position="25"/>
        <end position="35"/>
    </location>
</feature>
<evidence type="ECO:0000313" key="3">
    <source>
        <dbReference type="Proteomes" id="UP000800041"/>
    </source>
</evidence>